<dbReference type="EMBL" id="AYRZ02000001">
    <property type="protein sequence ID" value="PHT94267.1"/>
    <property type="molecule type" value="Genomic_DNA"/>
</dbReference>
<protein>
    <submittedName>
        <fullName evidence="1">Uncharacterized protein</fullName>
    </submittedName>
</protein>
<dbReference type="AlphaFoldDB" id="A0A2G3AJ45"/>
<dbReference type="Gramene" id="PHT94267">
    <property type="protein sequence ID" value="PHT94267"/>
    <property type="gene ID" value="T459_02149"/>
</dbReference>
<reference evidence="1 2" key="2">
    <citation type="journal article" date="2017" name="Genome Biol.">
        <title>New reference genome sequences of hot pepper reveal the massive evolution of plant disease-resistance genes by retroduplication.</title>
        <authorList>
            <person name="Kim S."/>
            <person name="Park J."/>
            <person name="Yeom S.I."/>
            <person name="Kim Y.M."/>
            <person name="Seo E."/>
            <person name="Kim K.T."/>
            <person name="Kim M.S."/>
            <person name="Lee J.M."/>
            <person name="Cheong K."/>
            <person name="Shin H.S."/>
            <person name="Kim S.B."/>
            <person name="Han K."/>
            <person name="Lee J."/>
            <person name="Park M."/>
            <person name="Lee H.A."/>
            <person name="Lee H.Y."/>
            <person name="Lee Y."/>
            <person name="Oh S."/>
            <person name="Lee J.H."/>
            <person name="Choi E."/>
            <person name="Choi E."/>
            <person name="Lee S.E."/>
            <person name="Jeon J."/>
            <person name="Kim H."/>
            <person name="Choi G."/>
            <person name="Song H."/>
            <person name="Lee J."/>
            <person name="Lee S.C."/>
            <person name="Kwon J.K."/>
            <person name="Lee H.Y."/>
            <person name="Koo N."/>
            <person name="Hong Y."/>
            <person name="Kim R.W."/>
            <person name="Kang W.H."/>
            <person name="Huh J.H."/>
            <person name="Kang B.C."/>
            <person name="Yang T.J."/>
            <person name="Lee Y.H."/>
            <person name="Bennetzen J.L."/>
            <person name="Choi D."/>
        </authorList>
    </citation>
    <scope>NUCLEOTIDE SEQUENCE [LARGE SCALE GENOMIC DNA]</scope>
    <source>
        <strain evidence="2">cv. CM334</strain>
    </source>
</reference>
<dbReference type="STRING" id="4072.A0A2G3AJ45"/>
<proteinExistence type="predicted"/>
<reference evidence="1 2" key="1">
    <citation type="journal article" date="2014" name="Nat. Genet.">
        <title>Genome sequence of the hot pepper provides insights into the evolution of pungency in Capsicum species.</title>
        <authorList>
            <person name="Kim S."/>
            <person name="Park M."/>
            <person name="Yeom S.I."/>
            <person name="Kim Y.M."/>
            <person name="Lee J.M."/>
            <person name="Lee H.A."/>
            <person name="Seo E."/>
            <person name="Choi J."/>
            <person name="Cheong K."/>
            <person name="Kim K.T."/>
            <person name="Jung K."/>
            <person name="Lee G.W."/>
            <person name="Oh S.K."/>
            <person name="Bae C."/>
            <person name="Kim S.B."/>
            <person name="Lee H.Y."/>
            <person name="Kim S.Y."/>
            <person name="Kim M.S."/>
            <person name="Kang B.C."/>
            <person name="Jo Y.D."/>
            <person name="Yang H.B."/>
            <person name="Jeong H.J."/>
            <person name="Kang W.H."/>
            <person name="Kwon J.K."/>
            <person name="Shin C."/>
            <person name="Lim J.Y."/>
            <person name="Park J.H."/>
            <person name="Huh J.H."/>
            <person name="Kim J.S."/>
            <person name="Kim B.D."/>
            <person name="Cohen O."/>
            <person name="Paran I."/>
            <person name="Suh M.C."/>
            <person name="Lee S.B."/>
            <person name="Kim Y.K."/>
            <person name="Shin Y."/>
            <person name="Noh S.J."/>
            <person name="Park J."/>
            <person name="Seo Y.S."/>
            <person name="Kwon S.Y."/>
            <person name="Kim H.A."/>
            <person name="Park J.M."/>
            <person name="Kim H.J."/>
            <person name="Choi S.B."/>
            <person name="Bosland P.W."/>
            <person name="Reeves G."/>
            <person name="Jo S.H."/>
            <person name="Lee B.W."/>
            <person name="Cho H.T."/>
            <person name="Choi H.S."/>
            <person name="Lee M.S."/>
            <person name="Yu Y."/>
            <person name="Do Choi Y."/>
            <person name="Park B.S."/>
            <person name="van Deynze A."/>
            <person name="Ashrafi H."/>
            <person name="Hill T."/>
            <person name="Kim W.T."/>
            <person name="Pai H.S."/>
            <person name="Ahn H.K."/>
            <person name="Yeam I."/>
            <person name="Giovannoni J.J."/>
            <person name="Rose J.K."/>
            <person name="Sorensen I."/>
            <person name="Lee S.J."/>
            <person name="Kim R.W."/>
            <person name="Choi I.Y."/>
            <person name="Choi B.S."/>
            <person name="Lim J.S."/>
            <person name="Lee Y.H."/>
            <person name="Choi D."/>
        </authorList>
    </citation>
    <scope>NUCLEOTIDE SEQUENCE [LARGE SCALE GENOMIC DNA]</scope>
    <source>
        <strain evidence="2">cv. CM334</strain>
    </source>
</reference>
<organism evidence="1 2">
    <name type="scientific">Capsicum annuum</name>
    <name type="common">Capsicum pepper</name>
    <dbReference type="NCBI Taxonomy" id="4072"/>
    <lineage>
        <taxon>Eukaryota</taxon>
        <taxon>Viridiplantae</taxon>
        <taxon>Streptophyta</taxon>
        <taxon>Embryophyta</taxon>
        <taxon>Tracheophyta</taxon>
        <taxon>Spermatophyta</taxon>
        <taxon>Magnoliopsida</taxon>
        <taxon>eudicotyledons</taxon>
        <taxon>Gunneridae</taxon>
        <taxon>Pentapetalae</taxon>
        <taxon>asterids</taxon>
        <taxon>lamiids</taxon>
        <taxon>Solanales</taxon>
        <taxon>Solanaceae</taxon>
        <taxon>Solanoideae</taxon>
        <taxon>Capsiceae</taxon>
        <taxon>Capsicum</taxon>
    </lineage>
</organism>
<comment type="caution">
    <text evidence="1">The sequence shown here is derived from an EMBL/GenBank/DDBJ whole genome shotgun (WGS) entry which is preliminary data.</text>
</comment>
<evidence type="ECO:0000313" key="2">
    <source>
        <dbReference type="Proteomes" id="UP000222542"/>
    </source>
</evidence>
<keyword evidence="2" id="KW-1185">Reference proteome</keyword>
<name>A0A2G3AJ45_CAPAN</name>
<gene>
    <name evidence="1" type="ORF">T459_02149</name>
</gene>
<sequence>MTELTVSDSLDFLNNYLSSFTEIGIETVRDDEFPAKTSKVDTPSSQYLGGAIPGYPPRPTFGAVPPLYVPMEILLILLSFEFPHA</sequence>
<dbReference type="Proteomes" id="UP000222542">
    <property type="component" value="Unassembled WGS sequence"/>
</dbReference>
<accession>A0A2G3AJ45</accession>
<evidence type="ECO:0000313" key="1">
    <source>
        <dbReference type="EMBL" id="PHT94267.1"/>
    </source>
</evidence>